<proteinExistence type="predicted"/>
<evidence type="ECO:0000256" key="1">
    <source>
        <dbReference type="SAM" id="Phobius"/>
    </source>
</evidence>
<gene>
    <name evidence="2" type="ORF">DBRI1063_LOCUS13774</name>
</gene>
<dbReference type="EMBL" id="HBGN01021580">
    <property type="protein sequence ID" value="CAD9335435.1"/>
    <property type="molecule type" value="Transcribed_RNA"/>
</dbReference>
<organism evidence="2">
    <name type="scientific">Ditylum brightwellii</name>
    <dbReference type="NCBI Taxonomy" id="49249"/>
    <lineage>
        <taxon>Eukaryota</taxon>
        <taxon>Sar</taxon>
        <taxon>Stramenopiles</taxon>
        <taxon>Ochrophyta</taxon>
        <taxon>Bacillariophyta</taxon>
        <taxon>Mediophyceae</taxon>
        <taxon>Lithodesmiophycidae</taxon>
        <taxon>Lithodesmiales</taxon>
        <taxon>Lithodesmiaceae</taxon>
        <taxon>Ditylum</taxon>
    </lineage>
</organism>
<sequence length="203" mass="22735">MLSRNKSKENLQKHVVVIQRKAAAAMAFTMTLFLFCIEHVKAFTQHNSLSAHETLVLMSAASSMARKFSSAYINSRNERLHKIPNKTHSLAGSFGSRAFPSSTCLSMAWSMPSADKVPPITVSSLRVFGSWYNEMNPTSRSVVYEDSYVSDYSFSSPADDWPTAVEENEINTSTIVIERRRRSRPIRAIRRALARALGNGRSL</sequence>
<dbReference type="AlphaFoldDB" id="A0A7S2EGF7"/>
<keyword evidence="1" id="KW-0472">Membrane</keyword>
<name>A0A7S2EGF7_9STRA</name>
<feature type="transmembrane region" description="Helical" evidence="1">
    <location>
        <begin position="21"/>
        <end position="40"/>
    </location>
</feature>
<keyword evidence="1" id="KW-0812">Transmembrane</keyword>
<keyword evidence="1" id="KW-1133">Transmembrane helix</keyword>
<reference evidence="2" key="1">
    <citation type="submission" date="2021-01" db="EMBL/GenBank/DDBJ databases">
        <authorList>
            <person name="Corre E."/>
            <person name="Pelletier E."/>
            <person name="Niang G."/>
            <person name="Scheremetjew M."/>
            <person name="Finn R."/>
            <person name="Kale V."/>
            <person name="Holt S."/>
            <person name="Cochrane G."/>
            <person name="Meng A."/>
            <person name="Brown T."/>
            <person name="Cohen L."/>
        </authorList>
    </citation>
    <scope>NUCLEOTIDE SEQUENCE</scope>
    <source>
        <strain evidence="2">Pop2</strain>
    </source>
</reference>
<protein>
    <submittedName>
        <fullName evidence="2">Uncharacterized protein</fullName>
    </submittedName>
</protein>
<evidence type="ECO:0000313" key="2">
    <source>
        <dbReference type="EMBL" id="CAD9335435.1"/>
    </source>
</evidence>
<accession>A0A7S2EGF7</accession>